<dbReference type="PROSITE" id="PS51873">
    <property type="entry name" value="TRIAD"/>
    <property type="match status" value="1"/>
</dbReference>
<feature type="compositionally biased region" description="Acidic residues" evidence="10">
    <location>
        <begin position="16"/>
        <end position="34"/>
    </location>
</feature>
<dbReference type="InterPro" id="IPR002867">
    <property type="entry name" value="IBR_dom"/>
</dbReference>
<evidence type="ECO:0000313" key="13">
    <source>
        <dbReference type="EMBL" id="CAK0803947.1"/>
    </source>
</evidence>
<dbReference type="PANTHER" id="PTHR11685">
    <property type="entry name" value="RBR FAMILY RING FINGER AND IBR DOMAIN-CONTAINING"/>
    <property type="match status" value="1"/>
</dbReference>
<dbReference type="PROSITE" id="PS50158">
    <property type="entry name" value="ZF_CCHC"/>
    <property type="match status" value="1"/>
</dbReference>
<evidence type="ECO:0000256" key="2">
    <source>
        <dbReference type="ARBA" id="ARBA00012251"/>
    </source>
</evidence>
<dbReference type="InterPro" id="IPR044066">
    <property type="entry name" value="TRIAD_supradom"/>
</dbReference>
<comment type="caution">
    <text evidence="13">The sequence shown here is derived from an EMBL/GenBank/DDBJ whole genome shotgun (WGS) entry which is preliminary data.</text>
</comment>
<keyword evidence="4" id="KW-0479">Metal-binding</keyword>
<evidence type="ECO:0000259" key="12">
    <source>
        <dbReference type="PROSITE" id="PS51873"/>
    </source>
</evidence>
<dbReference type="Pfam" id="PF01485">
    <property type="entry name" value="IBR"/>
    <property type="match status" value="1"/>
</dbReference>
<keyword evidence="7" id="KW-0833">Ubl conjugation pathway</keyword>
<evidence type="ECO:0000313" key="14">
    <source>
        <dbReference type="Proteomes" id="UP001189429"/>
    </source>
</evidence>
<accession>A0ABN9QDF2</accession>
<dbReference type="PROSITE" id="PS00518">
    <property type="entry name" value="ZF_RING_1"/>
    <property type="match status" value="1"/>
</dbReference>
<gene>
    <name evidence="13" type="ORF">PCOR1329_LOCUS10903</name>
</gene>
<evidence type="ECO:0000259" key="11">
    <source>
        <dbReference type="PROSITE" id="PS50158"/>
    </source>
</evidence>
<feature type="region of interest" description="Disordered" evidence="10">
    <location>
        <begin position="431"/>
        <end position="491"/>
    </location>
</feature>
<feature type="region of interest" description="Disordered" evidence="10">
    <location>
        <begin position="179"/>
        <end position="198"/>
    </location>
</feature>
<protein>
    <recommendedName>
        <fullName evidence="2">RBR-type E3 ubiquitin transferase</fullName>
        <ecNumber evidence="2">2.3.2.31</ecNumber>
    </recommendedName>
</protein>
<feature type="domain" description="CCHC-type" evidence="11">
    <location>
        <begin position="343"/>
        <end position="356"/>
    </location>
</feature>
<keyword evidence="14" id="KW-1185">Reference proteome</keyword>
<evidence type="ECO:0000256" key="5">
    <source>
        <dbReference type="ARBA" id="ARBA00022737"/>
    </source>
</evidence>
<evidence type="ECO:0000256" key="6">
    <source>
        <dbReference type="ARBA" id="ARBA00022771"/>
    </source>
</evidence>
<evidence type="ECO:0000256" key="9">
    <source>
        <dbReference type="PROSITE-ProRule" id="PRU00047"/>
    </source>
</evidence>
<dbReference type="CDD" id="cd20346">
    <property type="entry name" value="BRcat_RBR_ANKIB1"/>
    <property type="match status" value="1"/>
</dbReference>
<dbReference type="InterPro" id="IPR031127">
    <property type="entry name" value="E3_UB_ligase_RBR"/>
</dbReference>
<evidence type="ECO:0000256" key="3">
    <source>
        <dbReference type="ARBA" id="ARBA00022679"/>
    </source>
</evidence>
<feature type="compositionally biased region" description="Basic and acidic residues" evidence="10">
    <location>
        <begin position="456"/>
        <end position="472"/>
    </location>
</feature>
<keyword evidence="6 9" id="KW-0863">Zinc-finger</keyword>
<keyword evidence="5" id="KW-0677">Repeat</keyword>
<comment type="catalytic activity">
    <reaction evidence="1">
        <text>[E2 ubiquitin-conjugating enzyme]-S-ubiquitinyl-L-cysteine + [acceptor protein]-L-lysine = [E2 ubiquitin-conjugating enzyme]-L-cysteine + [acceptor protein]-N(6)-ubiquitinyl-L-lysine.</text>
        <dbReference type="EC" id="2.3.2.31"/>
    </reaction>
</comment>
<sequence length="491" mass="53945">MDESDSGGSVAQDSASEFEYEEQDSDVEIGSDGVDDNRDDQMVIEPPEVRKAPYAIMNRSELKDRQHRCIMDASELLEVSSEESFVLLRVHSWCLSRLQEAWFANEGKVRELCGLPPVSSAGGASASGSPCPSLKDEGASMCCICMAERVGVASSIFAGASSFARRFLGARFLEHRRASEADPAGRAGPPPQVREDAAFRGPGAARGCAKTRARREVRRRVTRVGFPRAHPEEKPHMLSLGCGHGFCEDCWREYLHVQVNDGRSAVLTRCPQHKCSQIVLSDIFRTLCDEARRAKYDEWHLRTFVDDNPSVKWCSNPNGCSNACEYAGVDMCDIRCSCEYVWCWACGEEAHRPADCSTVNMWNVKNSAESENISWIRANTKKCPKCHKPIEKNQGCNHMSCSKAGGCGHEFCWLCLGDWATHGTSRKRRARRGAAAGGFEEKDGAGGTREGGTRMLTREGGVEGGTRDEGGRVGECLQPRASRVLQGSPSD</sequence>
<feature type="region of interest" description="Disordered" evidence="10">
    <location>
        <begin position="1"/>
        <end position="40"/>
    </location>
</feature>
<evidence type="ECO:0000256" key="7">
    <source>
        <dbReference type="ARBA" id="ARBA00022786"/>
    </source>
</evidence>
<dbReference type="Pfam" id="PF22191">
    <property type="entry name" value="IBR_1"/>
    <property type="match status" value="1"/>
</dbReference>
<proteinExistence type="predicted"/>
<dbReference type="InterPro" id="IPR017907">
    <property type="entry name" value="Znf_RING_CS"/>
</dbReference>
<feature type="domain" description="RING-type" evidence="12">
    <location>
        <begin position="215"/>
        <end position="433"/>
    </location>
</feature>
<dbReference type="Gene3D" id="1.20.120.1750">
    <property type="match status" value="1"/>
</dbReference>
<dbReference type="SMART" id="SM00647">
    <property type="entry name" value="IBR"/>
    <property type="match status" value="2"/>
</dbReference>
<evidence type="ECO:0000256" key="8">
    <source>
        <dbReference type="ARBA" id="ARBA00022833"/>
    </source>
</evidence>
<evidence type="ECO:0000256" key="4">
    <source>
        <dbReference type="ARBA" id="ARBA00022723"/>
    </source>
</evidence>
<dbReference type="EC" id="2.3.2.31" evidence="2"/>
<dbReference type="Proteomes" id="UP001189429">
    <property type="component" value="Unassembled WGS sequence"/>
</dbReference>
<name>A0ABN9QDF2_9DINO</name>
<feature type="compositionally biased region" description="Polar residues" evidence="10">
    <location>
        <begin position="1"/>
        <end position="15"/>
    </location>
</feature>
<evidence type="ECO:0000256" key="10">
    <source>
        <dbReference type="SAM" id="MobiDB-lite"/>
    </source>
</evidence>
<dbReference type="EMBL" id="CAUYUJ010003113">
    <property type="protein sequence ID" value="CAK0803947.1"/>
    <property type="molecule type" value="Genomic_DNA"/>
</dbReference>
<reference evidence="13" key="1">
    <citation type="submission" date="2023-10" db="EMBL/GenBank/DDBJ databases">
        <authorList>
            <person name="Chen Y."/>
            <person name="Shah S."/>
            <person name="Dougan E. K."/>
            <person name="Thang M."/>
            <person name="Chan C."/>
        </authorList>
    </citation>
    <scope>NUCLEOTIDE SEQUENCE [LARGE SCALE GENOMIC DNA]</scope>
</reference>
<dbReference type="Gene3D" id="3.30.40.10">
    <property type="entry name" value="Zinc/RING finger domain, C3HC4 (zinc finger)"/>
    <property type="match status" value="1"/>
</dbReference>
<evidence type="ECO:0000256" key="1">
    <source>
        <dbReference type="ARBA" id="ARBA00001798"/>
    </source>
</evidence>
<organism evidence="13 14">
    <name type="scientific">Prorocentrum cordatum</name>
    <dbReference type="NCBI Taxonomy" id="2364126"/>
    <lineage>
        <taxon>Eukaryota</taxon>
        <taxon>Sar</taxon>
        <taxon>Alveolata</taxon>
        <taxon>Dinophyceae</taxon>
        <taxon>Prorocentrales</taxon>
        <taxon>Prorocentraceae</taxon>
        <taxon>Prorocentrum</taxon>
    </lineage>
</organism>
<keyword evidence="3" id="KW-0808">Transferase</keyword>
<dbReference type="SUPFAM" id="SSF57850">
    <property type="entry name" value="RING/U-box"/>
    <property type="match status" value="3"/>
</dbReference>
<keyword evidence="8" id="KW-0862">Zinc</keyword>
<dbReference type="InterPro" id="IPR001878">
    <property type="entry name" value="Znf_CCHC"/>
</dbReference>
<dbReference type="InterPro" id="IPR013083">
    <property type="entry name" value="Znf_RING/FYVE/PHD"/>
</dbReference>